<dbReference type="GO" id="GO:0016020">
    <property type="term" value="C:membrane"/>
    <property type="evidence" value="ECO:0007669"/>
    <property type="project" value="InterPro"/>
</dbReference>
<keyword evidence="3" id="KW-1133">Transmembrane helix</keyword>
<dbReference type="PROSITE" id="PS00379">
    <property type="entry name" value="CDP_ALCOHOL_P_TRANSF"/>
    <property type="match status" value="1"/>
</dbReference>
<dbReference type="AlphaFoldDB" id="A0A934KG46"/>
<accession>A0A934KG46</accession>
<keyword evidence="1 2" id="KW-0808">Transferase</keyword>
<dbReference type="InterPro" id="IPR000462">
    <property type="entry name" value="CDP-OH_P_trans"/>
</dbReference>
<sequence length="237" mass="26111">MLGPRPPIVRSASTQAFVDSLLGDLAAGAYSPAAWFRFAWRSWRRSLEAARRQRRAALEVHLLHLALLTLGTPRWVIGSWLLAWSHVGLLGDQPRSLGVANLLTLLRANLPALRGSHRAWVASAALGSDLADGWIARAGSRETGFGAYADALADLTFWTWFAYRHEPSRLLRGLALSLWLTPAAALIVWYFGAARAIDVPRPQVTRLASAGFQLLLAARAWARWARSRRQATFEPSG</sequence>
<dbReference type="RefSeq" id="WP_338176668.1">
    <property type="nucleotide sequence ID" value="NZ_JAEKNQ010000019.1"/>
</dbReference>
<dbReference type="Pfam" id="PF01066">
    <property type="entry name" value="CDP-OH_P_transf"/>
    <property type="match status" value="1"/>
</dbReference>
<dbReference type="Gene3D" id="1.20.120.1760">
    <property type="match status" value="1"/>
</dbReference>
<feature type="transmembrane region" description="Helical" evidence="3">
    <location>
        <begin position="61"/>
        <end position="83"/>
    </location>
</feature>
<feature type="transmembrane region" description="Helical" evidence="3">
    <location>
        <begin position="20"/>
        <end position="40"/>
    </location>
</feature>
<dbReference type="GO" id="GO:0008654">
    <property type="term" value="P:phospholipid biosynthetic process"/>
    <property type="evidence" value="ECO:0007669"/>
    <property type="project" value="InterPro"/>
</dbReference>
<gene>
    <name evidence="4" type="ORF">JF888_03575</name>
</gene>
<keyword evidence="3" id="KW-0812">Transmembrane</keyword>
<proteinExistence type="inferred from homology"/>
<keyword evidence="3" id="KW-0472">Membrane</keyword>
<reference evidence="4 5" key="1">
    <citation type="submission" date="2020-10" db="EMBL/GenBank/DDBJ databases">
        <title>Ca. Dormibacterota MAGs.</title>
        <authorList>
            <person name="Montgomery K."/>
        </authorList>
    </citation>
    <scope>NUCLEOTIDE SEQUENCE [LARGE SCALE GENOMIC DNA]</scope>
    <source>
        <strain evidence="4">SC8811_S16_3</strain>
    </source>
</reference>
<comment type="similarity">
    <text evidence="2">Belongs to the CDP-alcohol phosphatidyltransferase class-I family.</text>
</comment>
<evidence type="ECO:0000313" key="5">
    <source>
        <dbReference type="Proteomes" id="UP000620075"/>
    </source>
</evidence>
<feature type="transmembrane region" description="Helical" evidence="3">
    <location>
        <begin position="170"/>
        <end position="192"/>
    </location>
</feature>
<comment type="caution">
    <text evidence="4">The sequence shown here is derived from an EMBL/GenBank/DDBJ whole genome shotgun (WGS) entry which is preliminary data.</text>
</comment>
<dbReference type="Proteomes" id="UP000620075">
    <property type="component" value="Unassembled WGS sequence"/>
</dbReference>
<dbReference type="GO" id="GO:0016780">
    <property type="term" value="F:phosphotransferase activity, for other substituted phosphate groups"/>
    <property type="evidence" value="ECO:0007669"/>
    <property type="project" value="InterPro"/>
</dbReference>
<evidence type="ECO:0000256" key="1">
    <source>
        <dbReference type="ARBA" id="ARBA00022679"/>
    </source>
</evidence>
<dbReference type="InterPro" id="IPR048254">
    <property type="entry name" value="CDP_ALCOHOL_P_TRANSF_CS"/>
</dbReference>
<evidence type="ECO:0000313" key="4">
    <source>
        <dbReference type="EMBL" id="MBJ7602263.1"/>
    </source>
</evidence>
<dbReference type="InterPro" id="IPR043130">
    <property type="entry name" value="CDP-OH_PTrfase_TM_dom"/>
</dbReference>
<organism evidence="4 5">
    <name type="scientific">Candidatus Dormiibacter inghamiae</name>
    <dbReference type="NCBI Taxonomy" id="3127013"/>
    <lineage>
        <taxon>Bacteria</taxon>
        <taxon>Bacillati</taxon>
        <taxon>Candidatus Dormiibacterota</taxon>
        <taxon>Candidatus Dormibacteria</taxon>
        <taxon>Candidatus Dormibacterales</taxon>
        <taxon>Candidatus Dormibacteraceae</taxon>
        <taxon>Candidatus Dormiibacter</taxon>
    </lineage>
</organism>
<evidence type="ECO:0000256" key="2">
    <source>
        <dbReference type="RuleBase" id="RU003750"/>
    </source>
</evidence>
<evidence type="ECO:0000256" key="3">
    <source>
        <dbReference type="SAM" id="Phobius"/>
    </source>
</evidence>
<protein>
    <submittedName>
        <fullName evidence="4">CDP-alcohol phosphatidyltransferase family protein</fullName>
    </submittedName>
</protein>
<name>A0A934KG46_9BACT</name>
<dbReference type="EMBL" id="JAEKNQ010000019">
    <property type="protein sequence ID" value="MBJ7602263.1"/>
    <property type="molecule type" value="Genomic_DNA"/>
</dbReference>